<feature type="region of interest" description="Disordered" evidence="1">
    <location>
        <begin position="478"/>
        <end position="503"/>
    </location>
</feature>
<sequence>MNGDIDDDHVSYKSINKVVYLNEDTMDCNYSESASTPKTNKTSNNDVLSSPELFDSDDDNVNMECTKTFRRILSLPPPVKVAPRKATQDELILKSDRYTLSRMNKFLRGIPPPPKHTICQSDCSDFLNLIRKNREYFWADPFKDNKTFNNDGIIIEPIIQNTKSITYDNRGLFSRSRSLRNLTNAFDACDQSNSSTSTIRTEIVINDREFISENGGGDGASNSNSVHISSTDNGETTSGRPSIIDSEMSISSVTTSITSSTEPLLFKDNIKHVTFNVPKEEHLAIFSTLDETQAKSLSWPTIFIHKAPGIHYNRNIYMEDFENFSTKLCQRYIGNETQSTCTPWFTKQAPGSAKKRTLLGKRAIGQSPGKRLSHLARRRRTFSSANLQGMAEKKQIVLNVRRPIVKKGKSPRGKSPRGSAKKRLARRLSMEGPSPHKLKIDTSKRALFQSPPNERASTSNPRQIMLLNNPQRIKRALFPTTQNKEDTKSDEMTKKRRNDEDLEQPKIKWAKNYTLDCSYNLENSRDSWSSRYSSGNKLIKSESFSQPVKHELTEINRKKLWWAVSEALRSRAINMAHPRFKQYATQLARTVRKYMPDLENSNVPRKPGSTTDRMLKLAKSHVLLVVDSKCD</sequence>
<feature type="compositionally biased region" description="Polar residues" evidence="1">
    <location>
        <begin position="450"/>
        <end position="460"/>
    </location>
</feature>
<feature type="compositionally biased region" description="Polar residues" evidence="1">
    <location>
        <begin position="31"/>
        <end position="48"/>
    </location>
</feature>
<reference evidence="2" key="1">
    <citation type="journal article" date="2023" name="bioRxiv">
        <title>Scaffold-level genome assemblies of two parasitoid biocontrol wasps reveal the parthenogenesis mechanism and an associated novel virus.</title>
        <authorList>
            <person name="Inwood S."/>
            <person name="Skelly J."/>
            <person name="Guhlin J."/>
            <person name="Harrop T."/>
            <person name="Goldson S."/>
            <person name="Dearden P."/>
        </authorList>
    </citation>
    <scope>NUCLEOTIDE SEQUENCE</scope>
    <source>
        <strain evidence="2">Lincoln</strain>
        <tissue evidence="2">Whole body</tissue>
    </source>
</reference>
<dbReference type="AlphaFoldDB" id="A0AA39F495"/>
<evidence type="ECO:0000256" key="1">
    <source>
        <dbReference type="SAM" id="MobiDB-lite"/>
    </source>
</evidence>
<feature type="region of interest" description="Disordered" evidence="1">
    <location>
        <begin position="402"/>
        <end position="460"/>
    </location>
</feature>
<feature type="region of interest" description="Disordered" evidence="1">
    <location>
        <begin position="31"/>
        <end position="55"/>
    </location>
</feature>
<dbReference type="EMBL" id="JAQQBR010001833">
    <property type="protein sequence ID" value="KAK0162634.1"/>
    <property type="molecule type" value="Genomic_DNA"/>
</dbReference>
<comment type="caution">
    <text evidence="2">The sequence shown here is derived from an EMBL/GenBank/DDBJ whole genome shotgun (WGS) entry which is preliminary data.</text>
</comment>
<feature type="region of interest" description="Disordered" evidence="1">
    <location>
        <begin position="211"/>
        <end position="245"/>
    </location>
</feature>
<proteinExistence type="predicted"/>
<feature type="compositionally biased region" description="Basic and acidic residues" evidence="1">
    <location>
        <begin position="483"/>
        <end position="503"/>
    </location>
</feature>
<feature type="compositionally biased region" description="Polar residues" evidence="1">
    <location>
        <begin position="226"/>
        <end position="240"/>
    </location>
</feature>
<accession>A0AA39F495</accession>
<evidence type="ECO:0000313" key="3">
    <source>
        <dbReference type="Proteomes" id="UP001168972"/>
    </source>
</evidence>
<protein>
    <submittedName>
        <fullName evidence="2">Uncharacterized protein</fullName>
    </submittedName>
</protein>
<gene>
    <name evidence="2" type="ORF">PV327_006397</name>
</gene>
<keyword evidence="3" id="KW-1185">Reference proteome</keyword>
<dbReference type="Proteomes" id="UP001168972">
    <property type="component" value="Unassembled WGS sequence"/>
</dbReference>
<reference evidence="2" key="2">
    <citation type="submission" date="2023-03" db="EMBL/GenBank/DDBJ databases">
        <authorList>
            <person name="Inwood S.N."/>
            <person name="Skelly J.G."/>
            <person name="Guhlin J."/>
            <person name="Harrop T.W.R."/>
            <person name="Goldson S.G."/>
            <person name="Dearden P.K."/>
        </authorList>
    </citation>
    <scope>NUCLEOTIDE SEQUENCE</scope>
    <source>
        <strain evidence="2">Lincoln</strain>
        <tissue evidence="2">Whole body</tissue>
    </source>
</reference>
<feature type="compositionally biased region" description="Basic residues" evidence="1">
    <location>
        <begin position="403"/>
        <end position="426"/>
    </location>
</feature>
<evidence type="ECO:0000313" key="2">
    <source>
        <dbReference type="EMBL" id="KAK0162634.1"/>
    </source>
</evidence>
<name>A0AA39F495_MICHY</name>
<organism evidence="2 3">
    <name type="scientific">Microctonus hyperodae</name>
    <name type="common">Parasitoid wasp</name>
    <dbReference type="NCBI Taxonomy" id="165561"/>
    <lineage>
        <taxon>Eukaryota</taxon>
        <taxon>Metazoa</taxon>
        <taxon>Ecdysozoa</taxon>
        <taxon>Arthropoda</taxon>
        <taxon>Hexapoda</taxon>
        <taxon>Insecta</taxon>
        <taxon>Pterygota</taxon>
        <taxon>Neoptera</taxon>
        <taxon>Endopterygota</taxon>
        <taxon>Hymenoptera</taxon>
        <taxon>Apocrita</taxon>
        <taxon>Ichneumonoidea</taxon>
        <taxon>Braconidae</taxon>
        <taxon>Euphorinae</taxon>
        <taxon>Microctonus</taxon>
    </lineage>
</organism>